<dbReference type="AlphaFoldDB" id="A0AAE3LLU2"/>
<gene>
    <name evidence="3" type="ORF">OCV57_04850</name>
</gene>
<evidence type="ECO:0000259" key="2">
    <source>
        <dbReference type="Pfam" id="PF00149"/>
    </source>
</evidence>
<feature type="transmembrane region" description="Helical" evidence="1">
    <location>
        <begin position="6"/>
        <end position="23"/>
    </location>
</feature>
<dbReference type="InterPro" id="IPR051158">
    <property type="entry name" value="Metallophosphoesterase_sf"/>
</dbReference>
<organism evidence="3 4">
    <name type="scientific">Hominimerdicola aceti</name>
    <dbReference type="NCBI Taxonomy" id="2981726"/>
    <lineage>
        <taxon>Bacteria</taxon>
        <taxon>Bacillati</taxon>
        <taxon>Bacillota</taxon>
        <taxon>Clostridia</taxon>
        <taxon>Eubacteriales</taxon>
        <taxon>Oscillospiraceae</taxon>
        <taxon>Hominimerdicola</taxon>
    </lineage>
</organism>
<dbReference type="RefSeq" id="WP_267300631.1">
    <property type="nucleotide sequence ID" value="NZ_JAOQJZ010000003.1"/>
</dbReference>
<dbReference type="Gene3D" id="3.60.21.10">
    <property type="match status" value="1"/>
</dbReference>
<keyword evidence="1" id="KW-0812">Transmembrane</keyword>
<reference evidence="3 4" key="1">
    <citation type="journal article" date="2021" name="ISME Commun">
        <title>Automated analysis of genomic sequences facilitates high-throughput and comprehensive description of bacteria.</title>
        <authorList>
            <person name="Hitch T.C.A."/>
        </authorList>
    </citation>
    <scope>NUCLEOTIDE SEQUENCE [LARGE SCALE GENOMIC DNA]</scope>
    <source>
        <strain evidence="3 4">Sanger_31</strain>
    </source>
</reference>
<evidence type="ECO:0000313" key="3">
    <source>
        <dbReference type="EMBL" id="MCU6705256.1"/>
    </source>
</evidence>
<dbReference type="Pfam" id="PF00149">
    <property type="entry name" value="Metallophos"/>
    <property type="match status" value="1"/>
</dbReference>
<dbReference type="EMBL" id="JAOQJZ010000003">
    <property type="protein sequence ID" value="MCU6705256.1"/>
    <property type="molecule type" value="Genomic_DNA"/>
</dbReference>
<dbReference type="SUPFAM" id="SSF56300">
    <property type="entry name" value="Metallo-dependent phosphatases"/>
    <property type="match status" value="1"/>
</dbReference>
<sequence length="373" mass="42001">MFLWLMIAILVAVCSVAGFIYLTRRISAFGFIKKLSKDKKVLKYAISAGLIVLTGGIIWLIWDWINAIICLLHLVIFWLLCDLFVFIGKKISKKQASKCLSGFIAVPLTVVYLAVGWYLCNNVWETDYTLKTDKKSGDIRIVQFADSHVGTTFHGDGFAKYMEEIQKLDPDVVLITGDFVDDDTSKEDMIQCCEALGKLKTNYGVYFSFGNHDKGYYDPSYRGYSGDDLIAELEKNNVNVLQDDTVLIDDRFYIIGRQDRSEEMEKGGHRASMEELTKDLDSSKFTVVMDHQPCDYDAQAASKVDLVLSGHTHGGQLIPINFLGTLIGGNDRTYGYEKREDTNFIVTSGISDWAIKFKTGCKSEYVVIDVSEN</sequence>
<comment type="caution">
    <text evidence="3">The sequence shown here is derived from an EMBL/GenBank/DDBJ whole genome shotgun (WGS) entry which is preliminary data.</text>
</comment>
<dbReference type="Proteomes" id="UP001208131">
    <property type="component" value="Unassembled WGS sequence"/>
</dbReference>
<feature type="transmembrane region" description="Helical" evidence="1">
    <location>
        <begin position="44"/>
        <end position="62"/>
    </location>
</feature>
<accession>A0AAE3LLU2</accession>
<keyword evidence="1" id="KW-0472">Membrane</keyword>
<name>A0AAE3LLU2_9FIRM</name>
<proteinExistence type="predicted"/>
<keyword evidence="4" id="KW-1185">Reference proteome</keyword>
<protein>
    <submittedName>
        <fullName evidence="3">Metallophosphoesterase</fullName>
    </submittedName>
</protein>
<dbReference type="PANTHER" id="PTHR31302:SF0">
    <property type="entry name" value="TRANSMEMBRANE PROTEIN WITH METALLOPHOSPHOESTERASE DOMAIN"/>
    <property type="match status" value="1"/>
</dbReference>
<feature type="transmembrane region" description="Helical" evidence="1">
    <location>
        <begin position="68"/>
        <end position="87"/>
    </location>
</feature>
<keyword evidence="1" id="KW-1133">Transmembrane helix</keyword>
<evidence type="ECO:0000313" key="4">
    <source>
        <dbReference type="Proteomes" id="UP001208131"/>
    </source>
</evidence>
<dbReference type="CDD" id="cd07385">
    <property type="entry name" value="MPP_YkuE_C"/>
    <property type="match status" value="1"/>
</dbReference>
<dbReference type="InterPro" id="IPR029052">
    <property type="entry name" value="Metallo-depent_PP-like"/>
</dbReference>
<dbReference type="PANTHER" id="PTHR31302">
    <property type="entry name" value="TRANSMEMBRANE PROTEIN WITH METALLOPHOSPHOESTERASE DOMAIN-RELATED"/>
    <property type="match status" value="1"/>
</dbReference>
<dbReference type="InterPro" id="IPR004843">
    <property type="entry name" value="Calcineurin-like_PHP"/>
</dbReference>
<feature type="transmembrane region" description="Helical" evidence="1">
    <location>
        <begin position="99"/>
        <end position="119"/>
    </location>
</feature>
<evidence type="ECO:0000256" key="1">
    <source>
        <dbReference type="SAM" id="Phobius"/>
    </source>
</evidence>
<dbReference type="GO" id="GO:0016787">
    <property type="term" value="F:hydrolase activity"/>
    <property type="evidence" value="ECO:0007669"/>
    <property type="project" value="InterPro"/>
</dbReference>
<feature type="domain" description="Calcineurin-like phosphoesterase" evidence="2">
    <location>
        <begin position="139"/>
        <end position="314"/>
    </location>
</feature>